<keyword evidence="4" id="KW-0547">Nucleotide-binding</keyword>
<organism evidence="8">
    <name type="scientific">marine sediment metagenome</name>
    <dbReference type="NCBI Taxonomy" id="412755"/>
    <lineage>
        <taxon>unclassified sequences</taxon>
        <taxon>metagenomes</taxon>
        <taxon>ecological metagenomes</taxon>
    </lineage>
</organism>
<dbReference type="SMART" id="SM00072">
    <property type="entry name" value="GuKc"/>
    <property type="match status" value="1"/>
</dbReference>
<dbReference type="Gene3D" id="3.30.63.10">
    <property type="entry name" value="Guanylate Kinase phosphate binding domain"/>
    <property type="match status" value="1"/>
</dbReference>
<dbReference type="InterPro" id="IPR017665">
    <property type="entry name" value="Guanylate_kinase"/>
</dbReference>
<dbReference type="AlphaFoldDB" id="X1LRT4"/>
<evidence type="ECO:0000256" key="5">
    <source>
        <dbReference type="ARBA" id="ARBA00022777"/>
    </source>
</evidence>
<proteinExistence type="inferred from homology"/>
<dbReference type="PROSITE" id="PS50052">
    <property type="entry name" value="GUANYLATE_KINASE_2"/>
    <property type="match status" value="1"/>
</dbReference>
<feature type="domain" description="Guanylate kinase-like" evidence="7">
    <location>
        <begin position="1"/>
        <end position="154"/>
    </location>
</feature>
<dbReference type="Pfam" id="PF00625">
    <property type="entry name" value="Guanylate_kin"/>
    <property type="match status" value="1"/>
</dbReference>
<dbReference type="EC" id="2.7.4.8" evidence="2"/>
<sequence>VEFITTVTTRPQRAREKNNVDYHFVSRESFQRMIENKELLEWANVYGNWYGVPKQPVKQALDKGRDIIVKVDIQGAATIKKILPQAVFIFFVPPSREELVTRLKQRHTESSFDLALRIKTAEEEIKQLPLFDYVVVNKRDEIDLAVSAIEAIITAEKCRVTPREISLSVD</sequence>
<evidence type="ECO:0000256" key="3">
    <source>
        <dbReference type="ARBA" id="ARBA00022679"/>
    </source>
</evidence>
<evidence type="ECO:0000259" key="7">
    <source>
        <dbReference type="PROSITE" id="PS50052"/>
    </source>
</evidence>
<reference evidence="8" key="1">
    <citation type="journal article" date="2014" name="Front. Microbiol.">
        <title>High frequency of phylogenetically diverse reductive dehalogenase-homologous genes in deep subseafloor sedimentary metagenomes.</title>
        <authorList>
            <person name="Kawai M."/>
            <person name="Futagami T."/>
            <person name="Toyoda A."/>
            <person name="Takaki Y."/>
            <person name="Nishi S."/>
            <person name="Hori S."/>
            <person name="Arai W."/>
            <person name="Tsubouchi T."/>
            <person name="Morono Y."/>
            <person name="Uchiyama I."/>
            <person name="Ito T."/>
            <person name="Fujiyama A."/>
            <person name="Inagaki F."/>
            <person name="Takami H."/>
        </authorList>
    </citation>
    <scope>NUCLEOTIDE SEQUENCE</scope>
    <source>
        <strain evidence="8">Expedition CK06-06</strain>
    </source>
</reference>
<dbReference type="NCBIfam" id="TIGR03263">
    <property type="entry name" value="guanyl_kin"/>
    <property type="match status" value="1"/>
</dbReference>
<comment type="similarity">
    <text evidence="1">Belongs to the guanylate kinase family.</text>
</comment>
<evidence type="ECO:0000256" key="2">
    <source>
        <dbReference type="ARBA" id="ARBA00012961"/>
    </source>
</evidence>
<dbReference type="Gene3D" id="3.40.50.300">
    <property type="entry name" value="P-loop containing nucleotide triphosphate hydrolases"/>
    <property type="match status" value="1"/>
</dbReference>
<accession>X1LRT4</accession>
<keyword evidence="5" id="KW-0418">Kinase</keyword>
<dbReference type="InterPro" id="IPR008145">
    <property type="entry name" value="GK/Ca_channel_bsu"/>
</dbReference>
<keyword evidence="6" id="KW-0067">ATP-binding</keyword>
<dbReference type="SUPFAM" id="SSF52540">
    <property type="entry name" value="P-loop containing nucleoside triphosphate hydrolases"/>
    <property type="match status" value="1"/>
</dbReference>
<protein>
    <recommendedName>
        <fullName evidence="2">guanylate kinase</fullName>
        <ecNumber evidence="2">2.7.4.8</ecNumber>
    </recommendedName>
</protein>
<dbReference type="InterPro" id="IPR008144">
    <property type="entry name" value="Guanylate_kin-like_dom"/>
</dbReference>
<name>X1LRT4_9ZZZZ</name>
<dbReference type="PANTHER" id="PTHR23117">
    <property type="entry name" value="GUANYLATE KINASE-RELATED"/>
    <property type="match status" value="1"/>
</dbReference>
<evidence type="ECO:0000256" key="6">
    <source>
        <dbReference type="ARBA" id="ARBA00022840"/>
    </source>
</evidence>
<dbReference type="FunFam" id="3.30.63.10:FF:000002">
    <property type="entry name" value="Guanylate kinase 1"/>
    <property type="match status" value="1"/>
</dbReference>
<evidence type="ECO:0000256" key="1">
    <source>
        <dbReference type="ARBA" id="ARBA00005790"/>
    </source>
</evidence>
<gene>
    <name evidence="8" type="ORF">S06H3_33426</name>
</gene>
<dbReference type="InterPro" id="IPR027417">
    <property type="entry name" value="P-loop_NTPase"/>
</dbReference>
<feature type="non-terminal residue" evidence="8">
    <location>
        <position position="1"/>
    </location>
</feature>
<dbReference type="PANTHER" id="PTHR23117:SF13">
    <property type="entry name" value="GUANYLATE KINASE"/>
    <property type="match status" value="1"/>
</dbReference>
<dbReference type="GO" id="GO:0005524">
    <property type="term" value="F:ATP binding"/>
    <property type="evidence" value="ECO:0007669"/>
    <property type="project" value="UniProtKB-KW"/>
</dbReference>
<comment type="caution">
    <text evidence="8">The sequence shown here is derived from an EMBL/GenBank/DDBJ whole genome shotgun (WGS) entry which is preliminary data.</text>
</comment>
<evidence type="ECO:0000313" key="8">
    <source>
        <dbReference type="EMBL" id="GAI21813.1"/>
    </source>
</evidence>
<keyword evidence="3" id="KW-0808">Transferase</keyword>
<dbReference type="GO" id="GO:0004385">
    <property type="term" value="F:GMP kinase activity"/>
    <property type="evidence" value="ECO:0007669"/>
    <property type="project" value="UniProtKB-EC"/>
</dbReference>
<dbReference type="GO" id="GO:0005829">
    <property type="term" value="C:cytosol"/>
    <property type="evidence" value="ECO:0007669"/>
    <property type="project" value="TreeGrafter"/>
</dbReference>
<dbReference type="EMBL" id="BARV01019948">
    <property type="protein sequence ID" value="GAI21813.1"/>
    <property type="molecule type" value="Genomic_DNA"/>
</dbReference>
<dbReference type="CDD" id="cd00071">
    <property type="entry name" value="GMPK"/>
    <property type="match status" value="1"/>
</dbReference>
<evidence type="ECO:0000256" key="4">
    <source>
        <dbReference type="ARBA" id="ARBA00022741"/>
    </source>
</evidence>